<comment type="caution">
    <text evidence="2">The sequence shown here is derived from an EMBL/GenBank/DDBJ whole genome shotgun (WGS) entry which is preliminary data.</text>
</comment>
<reference evidence="2 3" key="1">
    <citation type="submission" date="2020-04" db="EMBL/GenBank/DDBJ databases">
        <title>Marinomonas sp. M1K-6 isolated from the deep seawater of the Mariana Trench.</title>
        <authorList>
            <person name="Li Y."/>
        </authorList>
    </citation>
    <scope>NUCLEOTIDE SEQUENCE [LARGE SCALE GENOMIC DNA]</scope>
    <source>
        <strain evidence="2 3">M1K-6</strain>
    </source>
</reference>
<dbReference type="RefSeq" id="WP_168826032.1">
    <property type="nucleotide sequence ID" value="NZ_CP073013.1"/>
</dbReference>
<dbReference type="EMBL" id="JABAEK010000013">
    <property type="protein sequence ID" value="NLQ18352.1"/>
    <property type="molecule type" value="Genomic_DNA"/>
</dbReference>
<proteinExistence type="predicted"/>
<organism evidence="2 3">
    <name type="scientific">Marinomonas profundi</name>
    <dbReference type="NCBI Taxonomy" id="2726122"/>
    <lineage>
        <taxon>Bacteria</taxon>
        <taxon>Pseudomonadati</taxon>
        <taxon>Pseudomonadota</taxon>
        <taxon>Gammaproteobacteria</taxon>
        <taxon>Oceanospirillales</taxon>
        <taxon>Oceanospirillaceae</taxon>
        <taxon>Marinomonas</taxon>
    </lineage>
</organism>
<dbReference type="InterPro" id="IPR029069">
    <property type="entry name" value="HotDog_dom_sf"/>
</dbReference>
<dbReference type="GO" id="GO:0047617">
    <property type="term" value="F:fatty acyl-CoA hydrolase activity"/>
    <property type="evidence" value="ECO:0007669"/>
    <property type="project" value="TreeGrafter"/>
</dbReference>
<sequence>MFKNERQIQIEWGDCDAADIVFFPRYFAFFDASTGALFEAMGYTLRHVRDELKDVGFPMVDIRSQFFKPSKYGDKVVIKSEILQVGRASFGVRHQLFNGDDLAVECLEKRVWACHDESGALKAKAIPDDIRARMLNEN</sequence>
<dbReference type="SUPFAM" id="SSF54637">
    <property type="entry name" value="Thioesterase/thiol ester dehydrase-isomerase"/>
    <property type="match status" value="1"/>
</dbReference>
<dbReference type="PANTHER" id="PTHR31793:SF37">
    <property type="entry name" value="ACYL-COA THIOESTER HYDROLASE YBGC"/>
    <property type="match status" value="1"/>
</dbReference>
<accession>A0A847R396</accession>
<gene>
    <name evidence="2" type="ORF">HGG82_12080</name>
</gene>
<name>A0A847R396_9GAMM</name>
<dbReference type="Pfam" id="PF13279">
    <property type="entry name" value="4HBT_2"/>
    <property type="match status" value="1"/>
</dbReference>
<dbReference type="CDD" id="cd00586">
    <property type="entry name" value="4HBT"/>
    <property type="match status" value="1"/>
</dbReference>
<dbReference type="AlphaFoldDB" id="A0A847R396"/>
<evidence type="ECO:0000313" key="3">
    <source>
        <dbReference type="Proteomes" id="UP000586067"/>
    </source>
</evidence>
<protein>
    <submittedName>
        <fullName evidence="2">Acyl-CoA thioesterase</fullName>
    </submittedName>
</protein>
<dbReference type="InterPro" id="IPR050563">
    <property type="entry name" value="4-hydroxybenzoyl-CoA_TE"/>
</dbReference>
<dbReference type="Proteomes" id="UP000586067">
    <property type="component" value="Unassembled WGS sequence"/>
</dbReference>
<evidence type="ECO:0000256" key="1">
    <source>
        <dbReference type="ARBA" id="ARBA00022801"/>
    </source>
</evidence>
<evidence type="ECO:0000313" key="2">
    <source>
        <dbReference type="EMBL" id="NLQ18352.1"/>
    </source>
</evidence>
<keyword evidence="3" id="KW-1185">Reference proteome</keyword>
<dbReference type="Gene3D" id="3.10.129.10">
    <property type="entry name" value="Hotdog Thioesterase"/>
    <property type="match status" value="1"/>
</dbReference>
<keyword evidence="1" id="KW-0378">Hydrolase</keyword>
<dbReference type="PANTHER" id="PTHR31793">
    <property type="entry name" value="4-HYDROXYBENZOYL-COA THIOESTERASE FAMILY MEMBER"/>
    <property type="match status" value="1"/>
</dbReference>